<proteinExistence type="predicted"/>
<organism evidence="1">
    <name type="scientific">Cyclophora tenuis</name>
    <name type="common">Marine diatom</name>
    <dbReference type="NCBI Taxonomy" id="216820"/>
    <lineage>
        <taxon>Eukaryota</taxon>
        <taxon>Sar</taxon>
        <taxon>Stramenopiles</taxon>
        <taxon>Ochrophyta</taxon>
        <taxon>Bacillariophyta</taxon>
        <taxon>Fragilariophyceae</taxon>
        <taxon>Fragilariophycidae</taxon>
        <taxon>Cyclophorales</taxon>
        <taxon>Cyclophoraceae</taxon>
        <taxon>Cyclophora</taxon>
    </lineage>
</organism>
<gene>
    <name evidence="1" type="ORF">CTEN0397_LOCUS5859</name>
</gene>
<name>A0A7S1D2K1_CYCTE</name>
<protein>
    <submittedName>
        <fullName evidence="1">Uncharacterized protein</fullName>
    </submittedName>
</protein>
<dbReference type="EMBL" id="HBFW01009027">
    <property type="protein sequence ID" value="CAD8934826.1"/>
    <property type="molecule type" value="Transcribed_RNA"/>
</dbReference>
<accession>A0A7S1D2K1</accession>
<evidence type="ECO:0000313" key="1">
    <source>
        <dbReference type="EMBL" id="CAD8934826.1"/>
    </source>
</evidence>
<dbReference type="AlphaFoldDB" id="A0A7S1D2K1"/>
<sequence length="146" mass="16753">MPKLAYAPSPVHGGHQMTVEQVFDTPKIKIQPHLVADDLAAPFGVPKIAFDPLDRRKGTHLATDPFPNATQIHFECTWAYSLYAMPQSIFPQQRFNFFPFHHTYQKTADSIVRSIRQRTGKKEDEPVRLLGMQIRLGDRKTWPVID</sequence>
<reference evidence="1" key="1">
    <citation type="submission" date="2021-01" db="EMBL/GenBank/DDBJ databases">
        <authorList>
            <person name="Corre E."/>
            <person name="Pelletier E."/>
            <person name="Niang G."/>
            <person name="Scheremetjew M."/>
            <person name="Finn R."/>
            <person name="Kale V."/>
            <person name="Holt S."/>
            <person name="Cochrane G."/>
            <person name="Meng A."/>
            <person name="Brown T."/>
            <person name="Cohen L."/>
        </authorList>
    </citation>
    <scope>NUCLEOTIDE SEQUENCE</scope>
    <source>
        <strain evidence="1">ECT3854</strain>
    </source>
</reference>